<sequence>MTVNSPFRTLTAPALDLMLKSGAAAFARNFESRDPFASQREILPRLVATGAATRFGRDHGLAELAGEPFDRLYAEFRRRVPIRTYTDFWDEYFCSGLRDEQGGKRLNLEDATWPGKIPFFCETSGTTAPTKYIPFSREMFAANKRAALDMTACYLNRNPKSRLFQGKLLYMSGNTNLTDLGDGVRSGDMSAITLRHSPFFLKPFIAPGMRISALPWEEKVTELAGLLLSDRSIRGISGVPPWVILLLQRVEEMGHRPLSELLPNLELIIHGGTSMKPYRREFEVLFRDRLPKCLEVLPSSEAFMAFQLLGEERMRLVPHYGVFFEFVPFENLGERGVPAPDAPATTLEEIEIGRRYAVILTTCAGLWRYHIGDTIRFTDREPLFIEFTGRDKFLDRFEEKVTQGEVEEAVARLNRTVGIEVREFMVGPDITNRRHMWVLAVGEMNERDGETLARLLDATLRSLNADYATFREQGRIAVPRVVTVGDEIIYRWSKEVRGKFGGQSKIPHIDPTVEGEMILSLAMFAEQSQQP</sequence>
<dbReference type="InterPro" id="IPR004993">
    <property type="entry name" value="GH3"/>
</dbReference>
<proteinExistence type="predicted"/>
<organism evidence="3 4">
    <name type="scientific">Geobacter benzoatilyticus</name>
    <dbReference type="NCBI Taxonomy" id="2815309"/>
    <lineage>
        <taxon>Bacteria</taxon>
        <taxon>Pseudomonadati</taxon>
        <taxon>Thermodesulfobacteriota</taxon>
        <taxon>Desulfuromonadia</taxon>
        <taxon>Geobacterales</taxon>
        <taxon>Geobacteraceae</taxon>
        <taxon>Geobacter</taxon>
    </lineage>
</organism>
<feature type="domain" description="GH3 C-terminal" evidence="2">
    <location>
        <begin position="405"/>
        <end position="509"/>
    </location>
</feature>
<dbReference type="RefSeq" id="WP_207162768.1">
    <property type="nucleotide sequence ID" value="NZ_CP071382.1"/>
</dbReference>
<dbReference type="Pfam" id="PF23572">
    <property type="entry name" value="GH3_C"/>
    <property type="match status" value="1"/>
</dbReference>
<evidence type="ECO:0000313" key="4">
    <source>
        <dbReference type="Proteomes" id="UP000663651"/>
    </source>
</evidence>
<keyword evidence="4" id="KW-1185">Reference proteome</keyword>
<evidence type="ECO:0000259" key="1">
    <source>
        <dbReference type="Pfam" id="PF23571"/>
    </source>
</evidence>
<dbReference type="PANTHER" id="PTHR31901">
    <property type="entry name" value="GH3 DOMAIN-CONTAINING PROTEIN"/>
    <property type="match status" value="1"/>
</dbReference>
<name>A0ABX7Q219_9BACT</name>
<evidence type="ECO:0000259" key="2">
    <source>
        <dbReference type="Pfam" id="PF23572"/>
    </source>
</evidence>
<dbReference type="Proteomes" id="UP000663651">
    <property type="component" value="Chromosome"/>
</dbReference>
<reference evidence="3 4" key="1">
    <citation type="submission" date="2021-03" db="EMBL/GenBank/DDBJ databases">
        <title>Geobacter metallireducens gen. nov. sp. nov., a microorganism capable of coupling the complete oxidation of organic compounds to the reduction of iron and other metals.</title>
        <authorList>
            <person name="Li Y."/>
        </authorList>
    </citation>
    <scope>NUCLEOTIDE SEQUENCE [LARGE SCALE GENOMIC DNA]</scope>
    <source>
        <strain evidence="3 4">Jerry-YX</strain>
    </source>
</reference>
<dbReference type="InterPro" id="IPR055378">
    <property type="entry name" value="GH3_C"/>
</dbReference>
<dbReference type="PANTHER" id="PTHR31901:SF9">
    <property type="entry name" value="GH3 DOMAIN-CONTAINING PROTEIN"/>
    <property type="match status" value="1"/>
</dbReference>
<dbReference type="InterPro" id="IPR055377">
    <property type="entry name" value="GH3_M"/>
</dbReference>
<feature type="domain" description="GH3 middle" evidence="1">
    <location>
        <begin position="320"/>
        <end position="390"/>
    </location>
</feature>
<dbReference type="Pfam" id="PF23571">
    <property type="entry name" value="GH3_M"/>
    <property type="match status" value="1"/>
</dbReference>
<protein>
    <submittedName>
        <fullName evidence="3">GH3 auxin-responsive promoter family protein</fullName>
    </submittedName>
</protein>
<dbReference type="EMBL" id="CP071382">
    <property type="protein sequence ID" value="QSV44958.1"/>
    <property type="molecule type" value="Genomic_DNA"/>
</dbReference>
<gene>
    <name evidence="3" type="ORF">JZM60_12475</name>
</gene>
<dbReference type="Pfam" id="PF03321">
    <property type="entry name" value="GH3"/>
    <property type="match status" value="1"/>
</dbReference>
<evidence type="ECO:0000313" key="3">
    <source>
        <dbReference type="EMBL" id="QSV44958.1"/>
    </source>
</evidence>
<accession>A0ABX7Q219</accession>